<sequence length="503" mass="52408">MRGNIILAGPAALAALLAGSAAFADVTVDQVWQNWTKTFASGTDGITVGSRKRTGKTLALKDVHTTIINQGSTTRFAIGEIDLTQRPDGTVAMRMSPTMTYAVDVAAPGRPPMSFTLLATQKHMKAVVSGRPDDMIYDFSVGDATLRITDARVGDQAAHVGLTATLTGATERLENTTTARYGPVNVALTAKVGGLAVAFRAGRPGAAQGGVLDLDVKGLTFALDGHDIRAMAAGHLARVLKAGAFMSMGLGFRSLDANYSLDFKDGHSHGSAAVRNARMSVAMASPGVSVDLSSGRTGVSASLPKGPLPKVSLNLARAVLDVTMPLRPDAAPQDYAMKLDLERLTTGKGIWRLIDPGDLLPHDPWTMAADLAGKMTVLGDFAGRAQTPGGARALPARPDTIDLKSLKLAVAGATLSGHGALAFQQAAGAAKPAPTGEIDLRMAGVETLIKDLVRMELVPKDRATEARVMLAALTEPGKTSGTLVSKIAFTRDGHVLANGRRVK</sequence>
<organism evidence="2 5">
    <name type="scientific">Allgaiera indica</name>
    <dbReference type="NCBI Taxonomy" id="765699"/>
    <lineage>
        <taxon>Bacteria</taxon>
        <taxon>Pseudomonadati</taxon>
        <taxon>Pseudomonadota</taxon>
        <taxon>Alphaproteobacteria</taxon>
        <taxon>Rhodobacterales</taxon>
        <taxon>Paracoccaceae</taxon>
        <taxon>Allgaiera</taxon>
    </lineage>
</organism>
<dbReference type="InterPro" id="IPR018666">
    <property type="entry name" value="DUF2125"/>
</dbReference>
<evidence type="ECO:0000256" key="1">
    <source>
        <dbReference type="SAM" id="SignalP"/>
    </source>
</evidence>
<dbReference type="Pfam" id="PF09898">
    <property type="entry name" value="DUF2125"/>
    <property type="match status" value="1"/>
</dbReference>
<evidence type="ECO:0000313" key="5">
    <source>
        <dbReference type="Proteomes" id="UP000634647"/>
    </source>
</evidence>
<keyword evidence="4" id="KW-1185">Reference proteome</keyword>
<name>A0AAN4UNJ5_9RHOB</name>
<dbReference type="EMBL" id="BNAB01000001">
    <property type="protein sequence ID" value="GHD98719.1"/>
    <property type="molecule type" value="Genomic_DNA"/>
</dbReference>
<evidence type="ECO:0008006" key="6">
    <source>
        <dbReference type="Google" id="ProtNLM"/>
    </source>
</evidence>
<evidence type="ECO:0000313" key="2">
    <source>
        <dbReference type="EMBL" id="GHD98719.1"/>
    </source>
</evidence>
<comment type="caution">
    <text evidence="2">The sequence shown here is derived from an EMBL/GenBank/DDBJ whole genome shotgun (WGS) entry which is preliminary data.</text>
</comment>
<reference evidence="2" key="3">
    <citation type="submission" date="2023-06" db="EMBL/GenBank/DDBJ databases">
        <authorList>
            <person name="Sun Q."/>
            <person name="Zhou Y."/>
        </authorList>
    </citation>
    <scope>NUCLEOTIDE SEQUENCE</scope>
    <source>
        <strain evidence="2">CGMCC 1.10859</strain>
    </source>
</reference>
<dbReference type="Proteomes" id="UP000634647">
    <property type="component" value="Unassembled WGS sequence"/>
</dbReference>
<dbReference type="RefSeq" id="WP_035844627.1">
    <property type="nucleotide sequence ID" value="NZ_BNAB01000001.1"/>
</dbReference>
<dbReference type="Proteomes" id="UP000199541">
    <property type="component" value="Unassembled WGS sequence"/>
</dbReference>
<proteinExistence type="predicted"/>
<evidence type="ECO:0000313" key="4">
    <source>
        <dbReference type="Proteomes" id="UP000199541"/>
    </source>
</evidence>
<accession>A0AAN4UNJ5</accession>
<feature type="chain" id="PRO_5042876623" description="DUF2125 domain-containing protein" evidence="1">
    <location>
        <begin position="25"/>
        <end position="503"/>
    </location>
</feature>
<gene>
    <name evidence="2" type="ORF">GCM10008024_03360</name>
    <name evidence="3" type="ORF">SAMN05444006_101214</name>
</gene>
<feature type="signal peptide" evidence="1">
    <location>
        <begin position="1"/>
        <end position="24"/>
    </location>
</feature>
<dbReference type="EMBL" id="FNOB01000001">
    <property type="protein sequence ID" value="SDW07696.1"/>
    <property type="molecule type" value="Genomic_DNA"/>
</dbReference>
<dbReference type="AlphaFoldDB" id="A0AAN4UNJ5"/>
<keyword evidence="1" id="KW-0732">Signal</keyword>
<protein>
    <recommendedName>
        <fullName evidence="6">DUF2125 domain-containing protein</fullName>
    </recommendedName>
</protein>
<reference evidence="3 4" key="2">
    <citation type="submission" date="2016-10" db="EMBL/GenBank/DDBJ databases">
        <authorList>
            <person name="Varghese N."/>
            <person name="Submissions S."/>
        </authorList>
    </citation>
    <scope>NUCLEOTIDE SEQUENCE [LARGE SCALE GENOMIC DNA]</scope>
    <source>
        <strain evidence="3 4">DSM 24802</strain>
    </source>
</reference>
<evidence type="ECO:0000313" key="3">
    <source>
        <dbReference type="EMBL" id="SDW07696.1"/>
    </source>
</evidence>
<reference evidence="2" key="1">
    <citation type="journal article" date="2014" name="Int. J. Syst. Evol. Microbiol.">
        <title>Complete genome sequence of Corynebacterium casei LMG S-19264T (=DSM 44701T), isolated from a smear-ripened cheese.</title>
        <authorList>
            <consortium name="US DOE Joint Genome Institute (JGI-PGF)"/>
            <person name="Walter F."/>
            <person name="Albersmeier A."/>
            <person name="Kalinowski J."/>
            <person name="Ruckert C."/>
        </authorList>
    </citation>
    <scope>NUCLEOTIDE SEQUENCE</scope>
    <source>
        <strain evidence="2">CGMCC 1.10859</strain>
    </source>
</reference>